<dbReference type="Pfam" id="PF00702">
    <property type="entry name" value="Hydrolase"/>
    <property type="match status" value="1"/>
</dbReference>
<reference evidence="1" key="1">
    <citation type="journal article" date="2019" name="Microbiol. Resour. Announc.">
        <title>Complete Genome Sequence of Rubrobacter xylanophilus Strain AA3-22, Isolated from Arima Onsen in Japan.</title>
        <authorList>
            <person name="Tomariguchi N."/>
            <person name="Miyazaki K."/>
        </authorList>
    </citation>
    <scope>NUCLEOTIDE SEQUENCE [LARGE SCALE GENOMIC DNA]</scope>
    <source>
        <strain evidence="1">AA3-22</strain>
    </source>
</reference>
<keyword evidence="2" id="KW-1185">Reference proteome</keyword>
<dbReference type="EMBL" id="AP019791">
    <property type="protein sequence ID" value="BBL78625.1"/>
    <property type="molecule type" value="Genomic_DNA"/>
</dbReference>
<dbReference type="Gene3D" id="3.40.50.1000">
    <property type="entry name" value="HAD superfamily/HAD-like"/>
    <property type="match status" value="1"/>
</dbReference>
<sequence length="238" mass="25975">MTNPPSANGLRYETVFLDVDGTLLWVDLDVEGYVRDLAPYARDGELTVERASGPLRKSVRKHIAENIKYRTAGELNEFRRRNALETARRLGVEAPPEVITGAAERRISFRPYPESEEVLRGLRGLGARLYVVSNWDVLLEEVLGDLGWLGYFEDVVASAAVGYEKPDPGIFEEALRRSGAERGRTVHVGNDPVADVEGARAAGIDAVLVDRRGGGGHPAASAVVSDLREVLGIVRGRS</sequence>
<evidence type="ECO:0000313" key="2">
    <source>
        <dbReference type="Proteomes" id="UP000318065"/>
    </source>
</evidence>
<dbReference type="PANTHER" id="PTHR46649">
    <property type="match status" value="1"/>
</dbReference>
<proteinExistence type="predicted"/>
<dbReference type="SUPFAM" id="SSF56784">
    <property type="entry name" value="HAD-like"/>
    <property type="match status" value="1"/>
</dbReference>
<accession>A0A510HH89</accession>
<name>A0A510HH89_9ACTN</name>
<dbReference type="InterPro" id="IPR006439">
    <property type="entry name" value="HAD-SF_hydro_IA"/>
</dbReference>
<dbReference type="PRINTS" id="PR00413">
    <property type="entry name" value="HADHALOGNASE"/>
</dbReference>
<dbReference type="SFLD" id="SFLDG01129">
    <property type="entry name" value="C1.5:_HAD__Beta-PGM__Phosphata"/>
    <property type="match status" value="1"/>
</dbReference>
<gene>
    <name evidence="1" type="ORF">RxyAA322_04790</name>
</gene>
<organism evidence="1 2">
    <name type="scientific">Rubrobacter xylanophilus</name>
    <dbReference type="NCBI Taxonomy" id="49319"/>
    <lineage>
        <taxon>Bacteria</taxon>
        <taxon>Bacillati</taxon>
        <taxon>Actinomycetota</taxon>
        <taxon>Rubrobacteria</taxon>
        <taxon>Rubrobacterales</taxon>
        <taxon>Rubrobacteraceae</taxon>
        <taxon>Rubrobacter</taxon>
    </lineage>
</organism>
<dbReference type="Proteomes" id="UP000318065">
    <property type="component" value="Chromosome"/>
</dbReference>
<dbReference type="NCBIfam" id="TIGR01509">
    <property type="entry name" value="HAD-SF-IA-v3"/>
    <property type="match status" value="1"/>
</dbReference>
<dbReference type="PANTHER" id="PTHR46649:SF4">
    <property type="entry name" value="HALOACID DEHALOGENASE-LIKE HYDROLASE (HAD) SUPERFAMILY PROTEIN"/>
    <property type="match status" value="1"/>
</dbReference>
<dbReference type="AlphaFoldDB" id="A0A510HH89"/>
<dbReference type="InterPro" id="IPR036412">
    <property type="entry name" value="HAD-like_sf"/>
</dbReference>
<evidence type="ECO:0000313" key="1">
    <source>
        <dbReference type="EMBL" id="BBL78625.1"/>
    </source>
</evidence>
<protein>
    <submittedName>
        <fullName evidence="1">Haloacid dehalogenase</fullName>
    </submittedName>
</protein>
<dbReference type="SFLD" id="SFLDS00003">
    <property type="entry name" value="Haloacid_Dehalogenase"/>
    <property type="match status" value="1"/>
</dbReference>
<dbReference type="InterPro" id="IPR023198">
    <property type="entry name" value="PGP-like_dom2"/>
</dbReference>
<dbReference type="InterPro" id="IPR023214">
    <property type="entry name" value="HAD_sf"/>
</dbReference>
<dbReference type="NCBIfam" id="TIGR01549">
    <property type="entry name" value="HAD-SF-IA-v1"/>
    <property type="match status" value="1"/>
</dbReference>
<dbReference type="Gene3D" id="1.10.150.240">
    <property type="entry name" value="Putative phosphatase, domain 2"/>
    <property type="match status" value="1"/>
</dbReference>